<proteinExistence type="inferred from homology"/>
<dbReference type="InterPro" id="IPR022742">
    <property type="entry name" value="Hydrolase_4"/>
</dbReference>
<evidence type="ECO:0000313" key="4">
    <source>
        <dbReference type="EMBL" id="MEK8073055.1"/>
    </source>
</evidence>
<feature type="domain" description="Serine aminopeptidase S33" evidence="3">
    <location>
        <begin position="50"/>
        <end position="269"/>
    </location>
</feature>
<dbReference type="InterPro" id="IPR029058">
    <property type="entry name" value="AB_hydrolase_fold"/>
</dbReference>
<gene>
    <name evidence="4" type="ORF">AABD04_19605</name>
</gene>
<dbReference type="RefSeq" id="WP_341442200.1">
    <property type="nucleotide sequence ID" value="NZ_JBBPCN010000001.1"/>
</dbReference>
<dbReference type="PANTHER" id="PTHR22946">
    <property type="entry name" value="DIENELACTONE HYDROLASE DOMAIN-CONTAINING PROTEIN-RELATED"/>
    <property type="match status" value="1"/>
</dbReference>
<comment type="similarity">
    <text evidence="1">Belongs to the AB hydrolase superfamily.</text>
</comment>
<dbReference type="PANTHER" id="PTHR22946:SF9">
    <property type="entry name" value="POLYKETIDE TRANSFERASE AF380"/>
    <property type="match status" value="1"/>
</dbReference>
<keyword evidence="2 4" id="KW-0378">Hydrolase</keyword>
<sequence length="293" mass="31384">MGDEQMTFTVDGIEVAAALTLPEREDAVPCPAVFTAPGFAGVKEMLIPDYSAELAARGVASLAFDYPGFGASGGDVRQHIDLPQQLRSFHAALDVLARDPRIDSERIAVWGTSMSGGHAIAVAAADHRVKAVAAIIPFIHLTPTSNVELAPVIVRDALRRLFRRPGLTIPAAGRPGEVATMNSDGAYEWAEEMARGAENYRNEVTVASLPAMLRWSTRKAAARLTVPVLAILAESDTITPPSRVRKALADVDTVEYVSYPESHFELFTDHAAAVRTSTVEWLVAQLGGVTLDA</sequence>
<dbReference type="Gene3D" id="3.40.50.1820">
    <property type="entry name" value="alpha/beta hydrolase"/>
    <property type="match status" value="1"/>
</dbReference>
<dbReference type="EMBL" id="JBBPCN010000001">
    <property type="protein sequence ID" value="MEK8073055.1"/>
    <property type="molecule type" value="Genomic_DNA"/>
</dbReference>
<reference evidence="4 5" key="1">
    <citation type="submission" date="2024-03" db="EMBL/GenBank/DDBJ databases">
        <title>Rhodococcus navarretei sp. nov. and Pseudarthrobacter quantumdoti sp. nov., two new species with the ability to biosynthesize Quantum Dots isolated from soil samples at Union Glacier, Antarctica.</title>
        <authorList>
            <person name="Vargas M."/>
        </authorList>
    </citation>
    <scope>NUCLEOTIDE SEQUENCE [LARGE SCALE GENOMIC DNA]</scope>
    <source>
        <strain evidence="4 5">EXRC-4A-4</strain>
    </source>
</reference>
<name>A0ABU9D0C9_9NOCA</name>
<accession>A0ABU9D0C9</accession>
<protein>
    <submittedName>
        <fullName evidence="4">Alpha/beta fold hydrolase</fullName>
    </submittedName>
</protein>
<dbReference type="InterPro" id="IPR050261">
    <property type="entry name" value="FrsA_esterase"/>
</dbReference>
<evidence type="ECO:0000256" key="2">
    <source>
        <dbReference type="ARBA" id="ARBA00022801"/>
    </source>
</evidence>
<evidence type="ECO:0000256" key="1">
    <source>
        <dbReference type="ARBA" id="ARBA00008645"/>
    </source>
</evidence>
<evidence type="ECO:0000313" key="5">
    <source>
        <dbReference type="Proteomes" id="UP001456513"/>
    </source>
</evidence>
<keyword evidence="5" id="KW-1185">Reference proteome</keyword>
<organism evidence="4 5">
    <name type="scientific">Rhodococcus navarretei</name>
    <dbReference type="NCBI Taxonomy" id="3128981"/>
    <lineage>
        <taxon>Bacteria</taxon>
        <taxon>Bacillati</taxon>
        <taxon>Actinomycetota</taxon>
        <taxon>Actinomycetes</taxon>
        <taxon>Mycobacteriales</taxon>
        <taxon>Nocardiaceae</taxon>
        <taxon>Rhodococcus</taxon>
    </lineage>
</organism>
<dbReference type="Proteomes" id="UP001456513">
    <property type="component" value="Unassembled WGS sequence"/>
</dbReference>
<evidence type="ECO:0000259" key="3">
    <source>
        <dbReference type="Pfam" id="PF12146"/>
    </source>
</evidence>
<dbReference type="GO" id="GO:0016787">
    <property type="term" value="F:hydrolase activity"/>
    <property type="evidence" value="ECO:0007669"/>
    <property type="project" value="UniProtKB-KW"/>
</dbReference>
<comment type="caution">
    <text evidence="4">The sequence shown here is derived from an EMBL/GenBank/DDBJ whole genome shotgun (WGS) entry which is preliminary data.</text>
</comment>
<dbReference type="Pfam" id="PF12146">
    <property type="entry name" value="Hydrolase_4"/>
    <property type="match status" value="1"/>
</dbReference>
<dbReference type="SUPFAM" id="SSF53474">
    <property type="entry name" value="alpha/beta-Hydrolases"/>
    <property type="match status" value="1"/>
</dbReference>